<feature type="transmembrane region" description="Helical" evidence="1">
    <location>
        <begin position="46"/>
        <end position="66"/>
    </location>
</feature>
<feature type="transmembrane region" description="Helical" evidence="1">
    <location>
        <begin position="110"/>
        <end position="133"/>
    </location>
</feature>
<sequence>MGLKAHIATIASVLVFLAGFSRSFFNWLDRKLTVHVLYPLGRPVTIVNPIPLLAMVMPIVLLMAYAVPLSLSVLGNCVDMHVSPFSLEFSISWDQEKMAVCPAKLAEPDYYVVTILAALSVYFVTYVLLPLSLAGLRYIDGRLWTLFYLRGSKLTWFVFNLALNVAFSLLLYWSSFKILEASGIGSFKGLLHAFSIIMLIVVVFAPSLEEEEFTSLAFFLFFFSFFATFLSNLKLLDPFLELNGGLVFLASASLSLIIYVSWFRVRAWLEG</sequence>
<comment type="caution">
    <text evidence="2">The sequence shown here is derived from an EMBL/GenBank/DDBJ whole genome shotgun (WGS) entry which is preliminary data.</text>
</comment>
<accession>A0A7C1CDE0</accession>
<protein>
    <submittedName>
        <fullName evidence="2">Uncharacterized protein</fullName>
    </submittedName>
</protein>
<dbReference type="EMBL" id="DSAY01000003">
    <property type="protein sequence ID" value="HDP14176.1"/>
    <property type="molecule type" value="Genomic_DNA"/>
</dbReference>
<feature type="transmembrane region" description="Helical" evidence="1">
    <location>
        <begin position="185"/>
        <end position="204"/>
    </location>
</feature>
<evidence type="ECO:0000256" key="1">
    <source>
        <dbReference type="SAM" id="Phobius"/>
    </source>
</evidence>
<keyword evidence="1" id="KW-0472">Membrane</keyword>
<feature type="transmembrane region" description="Helical" evidence="1">
    <location>
        <begin position="216"/>
        <end position="233"/>
    </location>
</feature>
<keyword evidence="1" id="KW-1133">Transmembrane helix</keyword>
<gene>
    <name evidence="2" type="ORF">ENN26_00150</name>
</gene>
<keyword evidence="1" id="KW-0812">Transmembrane</keyword>
<reference evidence="2" key="1">
    <citation type="journal article" date="2020" name="mSystems">
        <title>Genome- and Community-Level Interaction Insights into Carbon Utilization and Element Cycling Functions of Hydrothermarchaeota in Hydrothermal Sediment.</title>
        <authorList>
            <person name="Zhou Z."/>
            <person name="Liu Y."/>
            <person name="Xu W."/>
            <person name="Pan J."/>
            <person name="Luo Z.H."/>
            <person name="Li M."/>
        </authorList>
    </citation>
    <scope>NUCLEOTIDE SEQUENCE [LARGE SCALE GENOMIC DNA]</scope>
    <source>
        <strain evidence="2">SpSt-116</strain>
    </source>
</reference>
<proteinExistence type="predicted"/>
<evidence type="ECO:0000313" key="2">
    <source>
        <dbReference type="EMBL" id="HDP14176.1"/>
    </source>
</evidence>
<dbReference type="AlphaFoldDB" id="A0A7C1CDE0"/>
<name>A0A7C1CDE0_9CREN</name>
<feature type="transmembrane region" description="Helical" evidence="1">
    <location>
        <begin position="6"/>
        <end position="25"/>
    </location>
</feature>
<feature type="transmembrane region" description="Helical" evidence="1">
    <location>
        <begin position="154"/>
        <end position="173"/>
    </location>
</feature>
<feature type="transmembrane region" description="Helical" evidence="1">
    <location>
        <begin position="245"/>
        <end position="265"/>
    </location>
</feature>
<organism evidence="2">
    <name type="scientific">Thermofilum adornatum</name>
    <dbReference type="NCBI Taxonomy" id="1365176"/>
    <lineage>
        <taxon>Archaea</taxon>
        <taxon>Thermoproteota</taxon>
        <taxon>Thermoprotei</taxon>
        <taxon>Thermofilales</taxon>
        <taxon>Thermofilaceae</taxon>
        <taxon>Thermofilum</taxon>
    </lineage>
</organism>